<comment type="caution">
    <text evidence="2">The sequence shown here is derived from an EMBL/GenBank/DDBJ whole genome shotgun (WGS) entry which is preliminary data.</text>
</comment>
<dbReference type="EMBL" id="JATAAI010000015">
    <property type="protein sequence ID" value="KAK1740695.1"/>
    <property type="molecule type" value="Genomic_DNA"/>
</dbReference>
<feature type="transmembrane region" description="Helical" evidence="1">
    <location>
        <begin position="216"/>
        <end position="234"/>
    </location>
</feature>
<keyword evidence="1" id="KW-0472">Membrane</keyword>
<accession>A0AAD8Y7X4</accession>
<dbReference type="Gene3D" id="3.40.50.1820">
    <property type="entry name" value="alpha/beta hydrolase"/>
    <property type="match status" value="1"/>
</dbReference>
<dbReference type="Proteomes" id="UP001224775">
    <property type="component" value="Unassembled WGS sequence"/>
</dbReference>
<gene>
    <name evidence="2" type="ORF">QTG54_008790</name>
</gene>
<evidence type="ECO:0000313" key="3">
    <source>
        <dbReference type="Proteomes" id="UP001224775"/>
    </source>
</evidence>
<keyword evidence="1" id="KW-1133">Transmembrane helix</keyword>
<evidence type="ECO:0000313" key="2">
    <source>
        <dbReference type="EMBL" id="KAK1740695.1"/>
    </source>
</evidence>
<evidence type="ECO:0000256" key="1">
    <source>
        <dbReference type="SAM" id="Phobius"/>
    </source>
</evidence>
<keyword evidence="3" id="KW-1185">Reference proteome</keyword>
<proteinExistence type="predicted"/>
<protein>
    <submittedName>
        <fullName evidence="2">Uncharacterized protein</fullName>
    </submittedName>
</protein>
<name>A0AAD8Y7X4_9STRA</name>
<dbReference type="InterPro" id="IPR029058">
    <property type="entry name" value="AB_hydrolase_fold"/>
</dbReference>
<dbReference type="SUPFAM" id="SSF53474">
    <property type="entry name" value="alpha/beta-Hydrolases"/>
    <property type="match status" value="1"/>
</dbReference>
<organism evidence="2 3">
    <name type="scientific">Skeletonema marinoi</name>
    <dbReference type="NCBI Taxonomy" id="267567"/>
    <lineage>
        <taxon>Eukaryota</taxon>
        <taxon>Sar</taxon>
        <taxon>Stramenopiles</taxon>
        <taxon>Ochrophyta</taxon>
        <taxon>Bacillariophyta</taxon>
        <taxon>Coscinodiscophyceae</taxon>
        <taxon>Thalassiosirophycidae</taxon>
        <taxon>Thalassiosirales</taxon>
        <taxon>Skeletonemataceae</taxon>
        <taxon>Skeletonema</taxon>
        <taxon>Skeletonema marinoi-dohrnii complex</taxon>
    </lineage>
</organism>
<reference evidence="2" key="1">
    <citation type="submission" date="2023-06" db="EMBL/GenBank/DDBJ databases">
        <title>Survivors Of The Sea: Transcriptome response of Skeletonema marinoi to long-term dormancy.</title>
        <authorList>
            <person name="Pinder M.I.M."/>
            <person name="Kourtchenko O."/>
            <person name="Robertson E.K."/>
            <person name="Larsson T."/>
            <person name="Maumus F."/>
            <person name="Osuna-Cruz C.M."/>
            <person name="Vancaester E."/>
            <person name="Stenow R."/>
            <person name="Vandepoele K."/>
            <person name="Ploug H."/>
            <person name="Bruchert V."/>
            <person name="Godhe A."/>
            <person name="Topel M."/>
        </authorList>
    </citation>
    <scope>NUCLEOTIDE SEQUENCE</scope>
    <source>
        <strain evidence="2">R05AC</strain>
    </source>
</reference>
<keyword evidence="1" id="KW-0812">Transmembrane</keyword>
<sequence>MLTSPKVFNYPIPGNPTGGILHIYGEAAAAQDVILYCGGFPDGLEPISNLAERLATTRDGQARGCYFGVTCFPGFDNKTFNEQKFTGYKKSGFTFDEVTCCVRDAADLLFKEHAKSVSSSTDECKTAFTLMTHDWGVVIGHLFINRAIEERRFTQHKPDRLVMLDVLLLPHPKSNYKEMLRGKEIQKPTARDNLLSLSYRIAFAMSFAVLQFSEAVGLIVLAVLTTIVFSILKLNPLQDVDKLLGRTKDLKHFLYMTYPYYHMFKEVLKGSETVFDVATLPLDLKETPVLYMYGAKKNVMFHDNRSVALLEREEKEGLSESRVVRLEESGHWMYCQEPEVCENEIRKFLKGGGGGGEASSGDTQSRL</sequence>
<dbReference type="AlphaFoldDB" id="A0AAD8Y7X4"/>